<dbReference type="EMBL" id="GISG01170487">
    <property type="protein sequence ID" value="MBA4651549.1"/>
    <property type="molecule type" value="Transcribed_RNA"/>
</dbReference>
<organism evidence="1">
    <name type="scientific">Opuntia streptacantha</name>
    <name type="common">Prickly pear cactus</name>
    <name type="synonym">Opuntia cardona</name>
    <dbReference type="NCBI Taxonomy" id="393608"/>
    <lineage>
        <taxon>Eukaryota</taxon>
        <taxon>Viridiplantae</taxon>
        <taxon>Streptophyta</taxon>
        <taxon>Embryophyta</taxon>
        <taxon>Tracheophyta</taxon>
        <taxon>Spermatophyta</taxon>
        <taxon>Magnoliopsida</taxon>
        <taxon>eudicotyledons</taxon>
        <taxon>Gunneridae</taxon>
        <taxon>Pentapetalae</taxon>
        <taxon>Caryophyllales</taxon>
        <taxon>Cactineae</taxon>
        <taxon>Cactaceae</taxon>
        <taxon>Opuntioideae</taxon>
        <taxon>Opuntia</taxon>
    </lineage>
</organism>
<reference evidence="1" key="1">
    <citation type="journal article" date="2013" name="J. Plant Res.">
        <title>Effect of fungi and light on seed germination of three Opuntia species from semiarid lands of central Mexico.</title>
        <authorList>
            <person name="Delgado-Sanchez P."/>
            <person name="Jimenez-Bremont J.F."/>
            <person name="Guerrero-Gonzalez Mde L."/>
            <person name="Flores J."/>
        </authorList>
    </citation>
    <scope>NUCLEOTIDE SEQUENCE</scope>
    <source>
        <tissue evidence="1">Cladode</tissue>
    </source>
</reference>
<proteinExistence type="predicted"/>
<sequence length="99" mass="12058">MGKANLRELESVFNMESEKYIQDECRPTTMIIRRYEYSFHISSIKNNVTKQLNKEFLWGLLHPVTANQKEQEQKHIRQFQVKHYNICRHHDDHRDSIRT</sequence>
<evidence type="ECO:0000313" key="1">
    <source>
        <dbReference type="EMBL" id="MBA4651549.1"/>
    </source>
</evidence>
<reference evidence="1" key="2">
    <citation type="submission" date="2020-07" db="EMBL/GenBank/DDBJ databases">
        <authorList>
            <person name="Vera ALvarez R."/>
            <person name="Arias-Moreno D.M."/>
            <person name="Jimenez-Jacinto V."/>
            <person name="Jimenez-Bremont J.F."/>
            <person name="Swaminathan K."/>
            <person name="Moose S.P."/>
            <person name="Guerrero-Gonzalez M.L."/>
            <person name="Marino-Ramirez L."/>
            <person name="Landsman D."/>
            <person name="Rodriguez-Kessler M."/>
            <person name="Delgado-Sanchez P."/>
        </authorList>
    </citation>
    <scope>NUCLEOTIDE SEQUENCE</scope>
    <source>
        <tissue evidence="1">Cladode</tissue>
    </source>
</reference>
<accession>A0A7C9E3Q8</accession>
<dbReference type="AlphaFoldDB" id="A0A7C9E3Q8"/>
<name>A0A7C9E3Q8_OPUST</name>
<protein>
    <submittedName>
        <fullName evidence="1">Uncharacterized protein</fullName>
    </submittedName>
</protein>